<gene>
    <name evidence="2" type="ORF">ASPTUDRAFT_446318</name>
</gene>
<organism evidence="2 3">
    <name type="scientific">Aspergillus tubingensis (strain CBS 134.48)</name>
    <dbReference type="NCBI Taxonomy" id="767770"/>
    <lineage>
        <taxon>Eukaryota</taxon>
        <taxon>Fungi</taxon>
        <taxon>Dikarya</taxon>
        <taxon>Ascomycota</taxon>
        <taxon>Pezizomycotina</taxon>
        <taxon>Eurotiomycetes</taxon>
        <taxon>Eurotiomycetidae</taxon>
        <taxon>Eurotiales</taxon>
        <taxon>Aspergillaceae</taxon>
        <taxon>Aspergillus</taxon>
        <taxon>Aspergillus subgen. Circumdati</taxon>
    </lineage>
</organism>
<feature type="transmembrane region" description="Helical" evidence="1">
    <location>
        <begin position="52"/>
        <end position="74"/>
    </location>
</feature>
<name>A0A1L9N9X9_ASPTC</name>
<sequence length="142" mass="16088">MSCLLFPSICCHPYTHSLFLISSPLSSPEVNRLAGRLVWLPAYLLHHHHHLLWRTWSSVFSLGFPQFGFLLSIVGGRSVLGYGYMVGWLVMVSLIGSTWCCSVVACYLSSIISTCLFSLDLLYSFPYLLLFVYRWDLTIVSS</sequence>
<dbReference type="EMBL" id="KV878187">
    <property type="protein sequence ID" value="OJI86113.1"/>
    <property type="molecule type" value="Genomic_DNA"/>
</dbReference>
<proteinExistence type="predicted"/>
<protein>
    <submittedName>
        <fullName evidence="2">Uncharacterized protein</fullName>
    </submittedName>
</protein>
<feature type="transmembrane region" description="Helical" evidence="1">
    <location>
        <begin position="86"/>
        <end position="105"/>
    </location>
</feature>
<evidence type="ECO:0000313" key="3">
    <source>
        <dbReference type="Proteomes" id="UP000184304"/>
    </source>
</evidence>
<keyword evidence="1" id="KW-0812">Transmembrane</keyword>
<evidence type="ECO:0000256" key="1">
    <source>
        <dbReference type="SAM" id="Phobius"/>
    </source>
</evidence>
<feature type="transmembrane region" description="Helical" evidence="1">
    <location>
        <begin position="111"/>
        <end position="133"/>
    </location>
</feature>
<keyword evidence="1" id="KW-0472">Membrane</keyword>
<accession>A0A1L9N9X9</accession>
<keyword evidence="3" id="KW-1185">Reference proteome</keyword>
<dbReference type="VEuPathDB" id="FungiDB:ASPTUDRAFT_446318"/>
<dbReference type="Proteomes" id="UP000184304">
    <property type="component" value="Unassembled WGS sequence"/>
</dbReference>
<reference evidence="3" key="1">
    <citation type="journal article" date="2017" name="Genome Biol.">
        <title>Comparative genomics reveals high biological diversity and specific adaptations in the industrially and medically important fungal genus Aspergillus.</title>
        <authorList>
            <person name="de Vries R.P."/>
            <person name="Riley R."/>
            <person name="Wiebenga A."/>
            <person name="Aguilar-Osorio G."/>
            <person name="Amillis S."/>
            <person name="Uchima C.A."/>
            <person name="Anderluh G."/>
            <person name="Asadollahi M."/>
            <person name="Askin M."/>
            <person name="Barry K."/>
            <person name="Battaglia E."/>
            <person name="Bayram O."/>
            <person name="Benocci T."/>
            <person name="Braus-Stromeyer S.A."/>
            <person name="Caldana C."/>
            <person name="Canovas D."/>
            <person name="Cerqueira G.C."/>
            <person name="Chen F."/>
            <person name="Chen W."/>
            <person name="Choi C."/>
            <person name="Clum A."/>
            <person name="Dos Santos R.A."/>
            <person name="Damasio A.R."/>
            <person name="Diallinas G."/>
            <person name="Emri T."/>
            <person name="Fekete E."/>
            <person name="Flipphi M."/>
            <person name="Freyberg S."/>
            <person name="Gallo A."/>
            <person name="Gournas C."/>
            <person name="Habgood R."/>
            <person name="Hainaut M."/>
            <person name="Harispe M.L."/>
            <person name="Henrissat B."/>
            <person name="Hilden K.S."/>
            <person name="Hope R."/>
            <person name="Hossain A."/>
            <person name="Karabika E."/>
            <person name="Karaffa L."/>
            <person name="Karanyi Z."/>
            <person name="Krasevec N."/>
            <person name="Kuo A."/>
            <person name="Kusch H."/>
            <person name="LaButti K."/>
            <person name="Lagendijk E.L."/>
            <person name="Lapidus A."/>
            <person name="Levasseur A."/>
            <person name="Lindquist E."/>
            <person name="Lipzen A."/>
            <person name="Logrieco A.F."/>
            <person name="MacCabe A."/>
            <person name="Maekelae M.R."/>
            <person name="Malavazi I."/>
            <person name="Melin P."/>
            <person name="Meyer V."/>
            <person name="Mielnichuk N."/>
            <person name="Miskei M."/>
            <person name="Molnar A.P."/>
            <person name="Mule G."/>
            <person name="Ngan C.Y."/>
            <person name="Orejas M."/>
            <person name="Orosz E."/>
            <person name="Ouedraogo J.P."/>
            <person name="Overkamp K.M."/>
            <person name="Park H.-S."/>
            <person name="Perrone G."/>
            <person name="Piumi F."/>
            <person name="Punt P.J."/>
            <person name="Ram A.F."/>
            <person name="Ramon A."/>
            <person name="Rauscher S."/>
            <person name="Record E."/>
            <person name="Riano-Pachon D.M."/>
            <person name="Robert V."/>
            <person name="Roehrig J."/>
            <person name="Ruller R."/>
            <person name="Salamov A."/>
            <person name="Salih N.S."/>
            <person name="Samson R.A."/>
            <person name="Sandor E."/>
            <person name="Sanguinetti M."/>
            <person name="Schuetze T."/>
            <person name="Sepcic K."/>
            <person name="Shelest E."/>
            <person name="Sherlock G."/>
            <person name="Sophianopoulou V."/>
            <person name="Squina F.M."/>
            <person name="Sun H."/>
            <person name="Susca A."/>
            <person name="Todd R.B."/>
            <person name="Tsang A."/>
            <person name="Unkles S.E."/>
            <person name="van de Wiele N."/>
            <person name="van Rossen-Uffink D."/>
            <person name="Oliveira J.V."/>
            <person name="Vesth T.C."/>
            <person name="Visser J."/>
            <person name="Yu J.-H."/>
            <person name="Zhou M."/>
            <person name="Andersen M.R."/>
            <person name="Archer D.B."/>
            <person name="Baker S.E."/>
            <person name="Benoit I."/>
            <person name="Brakhage A.A."/>
            <person name="Braus G.H."/>
            <person name="Fischer R."/>
            <person name="Frisvad J.C."/>
            <person name="Goldman G.H."/>
            <person name="Houbraken J."/>
            <person name="Oakley B."/>
            <person name="Pocsi I."/>
            <person name="Scazzocchio C."/>
            <person name="Seiboth B."/>
            <person name="vanKuyk P.A."/>
            <person name="Wortman J."/>
            <person name="Dyer P.S."/>
            <person name="Grigoriev I.V."/>
        </authorList>
    </citation>
    <scope>NUCLEOTIDE SEQUENCE [LARGE SCALE GENOMIC DNA]</scope>
    <source>
        <strain evidence="3">CBS 134.48</strain>
    </source>
</reference>
<evidence type="ECO:0000313" key="2">
    <source>
        <dbReference type="EMBL" id="OJI86113.1"/>
    </source>
</evidence>
<keyword evidence="1" id="KW-1133">Transmembrane helix</keyword>
<dbReference type="AlphaFoldDB" id="A0A1L9N9X9"/>